<evidence type="ECO:0000313" key="4">
    <source>
        <dbReference type="EMBL" id="EXI85519.1"/>
    </source>
</evidence>
<organism evidence="4 5">
    <name type="scientific">Accumulibacter regalis</name>
    <dbReference type="NCBI Taxonomy" id="522306"/>
    <lineage>
        <taxon>Bacteria</taxon>
        <taxon>Pseudomonadati</taxon>
        <taxon>Pseudomonadota</taxon>
        <taxon>Betaproteobacteria</taxon>
        <taxon>Candidatus Accumulibacter</taxon>
    </lineage>
</organism>
<gene>
    <name evidence="4" type="ORF">AW11_03440</name>
</gene>
<dbReference type="EMBL" id="JEMY01000054">
    <property type="protein sequence ID" value="EXI85519.1"/>
    <property type="molecule type" value="Genomic_DNA"/>
</dbReference>
<keyword evidence="1" id="KW-1133">Transmembrane helix</keyword>
<dbReference type="PATRIC" id="fig|1454004.3.peg.3539"/>
<dbReference type="InterPro" id="IPR013424">
    <property type="entry name" value="Ice-binding_C"/>
</dbReference>
<feature type="signal peptide" evidence="2">
    <location>
        <begin position="1"/>
        <end position="31"/>
    </location>
</feature>
<keyword evidence="2" id="KW-0732">Signal</keyword>
<keyword evidence="1" id="KW-0812">Transmembrane</keyword>
<feature type="chain" id="PRO_5001463472" description="Ice-binding protein C-terminal domain-containing protein" evidence="2">
    <location>
        <begin position="32"/>
        <end position="252"/>
    </location>
</feature>
<evidence type="ECO:0000313" key="5">
    <source>
        <dbReference type="Proteomes" id="UP000022141"/>
    </source>
</evidence>
<evidence type="ECO:0000259" key="3">
    <source>
        <dbReference type="Pfam" id="PF07589"/>
    </source>
</evidence>
<feature type="domain" description="Ice-binding protein C-terminal" evidence="3">
    <location>
        <begin position="228"/>
        <end position="248"/>
    </location>
</feature>
<keyword evidence="5" id="KW-1185">Reference proteome</keyword>
<reference evidence="4" key="1">
    <citation type="submission" date="2014-02" db="EMBL/GenBank/DDBJ databases">
        <title>Expanding our view of genomic diversity in Candidatus Accumulibacter clades.</title>
        <authorList>
            <person name="Skennerton C.T."/>
            <person name="Barr J.J."/>
            <person name="Slater F.R."/>
            <person name="Bond P.L."/>
            <person name="Tyson G.W."/>
        </authorList>
    </citation>
    <scope>NUCLEOTIDE SEQUENCE [LARGE SCALE GENOMIC DNA]</scope>
</reference>
<protein>
    <recommendedName>
        <fullName evidence="3">Ice-binding protein C-terminal domain-containing protein</fullName>
    </recommendedName>
</protein>
<proteinExistence type="predicted"/>
<dbReference type="Pfam" id="PF07589">
    <property type="entry name" value="PEP-CTERM"/>
    <property type="match status" value="1"/>
</dbReference>
<dbReference type="NCBIfam" id="TIGR02595">
    <property type="entry name" value="PEP_CTERM"/>
    <property type="match status" value="1"/>
</dbReference>
<name>A0A011R2Y3_ACCRE</name>
<accession>A0A011R2Y3</accession>
<comment type="caution">
    <text evidence="4">The sequence shown here is derived from an EMBL/GenBank/DDBJ whole genome shotgun (WGS) entry which is preliminary data.</text>
</comment>
<evidence type="ECO:0000256" key="1">
    <source>
        <dbReference type="SAM" id="Phobius"/>
    </source>
</evidence>
<sequence length="252" mass="25860">MKRTSMTRGARALAVAATLTAALLAVPTAEAAVTVLAPGSSVAGKTIGQWSEAWWQWAFSLDAIDNPFTDGSQAAASNGQSGPVFFLAGTTGSTATRSFNVPGDKYLLVPLINLELSDLEDPTASAAHLRAMATDIIDMVDSLTGKVDGIDLAADLFLYREATPGTFSFVTAAGNAFGVIPGTANVAVGDGYYLMLAPIGLGTYTLTYGGGISTFPFATEVEATVTGVPEPAALGLLAVGLIGLAWVRLRPV</sequence>
<feature type="transmembrane region" description="Helical" evidence="1">
    <location>
        <begin position="232"/>
        <end position="249"/>
    </location>
</feature>
<dbReference type="Proteomes" id="UP000022141">
    <property type="component" value="Unassembled WGS sequence"/>
</dbReference>
<dbReference type="eggNOG" id="ENOG5032YH8">
    <property type="taxonomic scope" value="Bacteria"/>
</dbReference>
<evidence type="ECO:0000256" key="2">
    <source>
        <dbReference type="SAM" id="SignalP"/>
    </source>
</evidence>
<keyword evidence="1" id="KW-0472">Membrane</keyword>
<dbReference type="AlphaFoldDB" id="A0A011R2Y3"/>